<name>A0ABT1YEX8_9BACL</name>
<feature type="compositionally biased region" description="Polar residues" evidence="1">
    <location>
        <begin position="1"/>
        <end position="11"/>
    </location>
</feature>
<dbReference type="EMBL" id="JANQBD010000007">
    <property type="protein sequence ID" value="MCR8631756.1"/>
    <property type="molecule type" value="Genomic_DNA"/>
</dbReference>
<feature type="region of interest" description="Disordered" evidence="1">
    <location>
        <begin position="28"/>
        <end position="48"/>
    </location>
</feature>
<evidence type="ECO:0008006" key="4">
    <source>
        <dbReference type="Google" id="ProtNLM"/>
    </source>
</evidence>
<evidence type="ECO:0000313" key="2">
    <source>
        <dbReference type="EMBL" id="MCR8631756.1"/>
    </source>
</evidence>
<comment type="caution">
    <text evidence="2">The sequence shown here is derived from an EMBL/GenBank/DDBJ whole genome shotgun (WGS) entry which is preliminary data.</text>
</comment>
<evidence type="ECO:0000313" key="3">
    <source>
        <dbReference type="Proteomes" id="UP001300012"/>
    </source>
</evidence>
<proteinExistence type="predicted"/>
<evidence type="ECO:0000256" key="1">
    <source>
        <dbReference type="SAM" id="MobiDB-lite"/>
    </source>
</evidence>
<sequence>MDVTKANSKKNPNYKENKFIEEEAVMHADKAAERSASLNQIPKQSNRQ</sequence>
<keyword evidence="3" id="KW-1185">Reference proteome</keyword>
<feature type="region of interest" description="Disordered" evidence="1">
    <location>
        <begin position="1"/>
        <end position="20"/>
    </location>
</feature>
<reference evidence="2 3" key="1">
    <citation type="submission" date="2022-08" db="EMBL/GenBank/DDBJ databases">
        <title>Paenibacillus endoradicis sp. nov., Paenibacillus radicibacter sp. nov and Paenibacillus pararadicis sp. nov., three cold-adapted plant growth-promoting bacteria isolated from root of Larix gmelinii in Great Khingan.</title>
        <authorList>
            <person name="Xue H."/>
        </authorList>
    </citation>
    <scope>NUCLEOTIDE SEQUENCE [LARGE SCALE GENOMIC DNA]</scope>
    <source>
        <strain evidence="2 3">N5-1-1-5</strain>
    </source>
</reference>
<accession>A0ABT1YEX8</accession>
<dbReference type="RefSeq" id="WP_258213355.1">
    <property type="nucleotide sequence ID" value="NZ_JANQBD010000007.1"/>
</dbReference>
<organism evidence="2 3">
    <name type="scientific">Paenibacillus radicis</name>
    <name type="common">ex Xue et al. 2023</name>
    <dbReference type="NCBI Taxonomy" id="2972489"/>
    <lineage>
        <taxon>Bacteria</taxon>
        <taxon>Bacillati</taxon>
        <taxon>Bacillota</taxon>
        <taxon>Bacilli</taxon>
        <taxon>Bacillales</taxon>
        <taxon>Paenibacillaceae</taxon>
        <taxon>Paenibacillus</taxon>
    </lineage>
</organism>
<gene>
    <name evidence="2" type="ORF">NV381_11120</name>
</gene>
<protein>
    <recommendedName>
        <fullName evidence="4">YfhD family protein</fullName>
    </recommendedName>
</protein>
<dbReference type="Proteomes" id="UP001300012">
    <property type="component" value="Unassembled WGS sequence"/>
</dbReference>
<feature type="compositionally biased region" description="Polar residues" evidence="1">
    <location>
        <begin position="36"/>
        <end position="48"/>
    </location>
</feature>